<gene>
    <name evidence="2" type="ORF">GKIL_0137</name>
</gene>
<feature type="transmembrane region" description="Helical" evidence="1">
    <location>
        <begin position="6"/>
        <end position="29"/>
    </location>
</feature>
<accession>U5QFL2</accession>
<dbReference type="AlphaFoldDB" id="U5QFL2"/>
<reference evidence="2 3" key="1">
    <citation type="journal article" date="2013" name="PLoS ONE">
        <title>Cultivation and Complete Genome Sequencing of Gloeobacter kilaueensis sp. nov., from a Lava Cave in Kilauea Caldera, Hawai'i.</title>
        <authorList>
            <person name="Saw J.H."/>
            <person name="Schatz M."/>
            <person name="Brown M.V."/>
            <person name="Kunkel D.D."/>
            <person name="Foster J.S."/>
            <person name="Shick H."/>
            <person name="Christensen S."/>
            <person name="Hou S."/>
            <person name="Wan X."/>
            <person name="Donachie S.P."/>
        </authorList>
    </citation>
    <scope>NUCLEOTIDE SEQUENCE [LARGE SCALE GENOMIC DNA]</scope>
    <source>
        <strain evidence="3">JS</strain>
    </source>
</reference>
<keyword evidence="1" id="KW-0812">Transmembrane</keyword>
<name>U5QFL2_GLOK1</name>
<dbReference type="KEGG" id="glj:GKIL_0137"/>
<sequence>MKTSDARGYFVGSFSACGTIYIGTIPAALRKLLVIRVAMGFRIWPVRNTAAAIAYEFT</sequence>
<evidence type="ECO:0000313" key="3">
    <source>
        <dbReference type="Proteomes" id="UP000017396"/>
    </source>
</evidence>
<proteinExistence type="predicted"/>
<keyword evidence="3" id="KW-1185">Reference proteome</keyword>
<organism evidence="2 3">
    <name type="scientific">Gloeobacter kilaueensis (strain ATCC BAA-2537 / CCAP 1431/1 / ULC 316 / JS1)</name>
    <dbReference type="NCBI Taxonomy" id="1183438"/>
    <lineage>
        <taxon>Bacteria</taxon>
        <taxon>Bacillati</taxon>
        <taxon>Cyanobacteriota</taxon>
        <taxon>Cyanophyceae</taxon>
        <taxon>Gloeobacterales</taxon>
        <taxon>Gloeobacteraceae</taxon>
        <taxon>Gloeobacter</taxon>
    </lineage>
</organism>
<dbReference type="HOGENOM" id="CLU_2973048_0_0_3"/>
<evidence type="ECO:0000313" key="2">
    <source>
        <dbReference type="EMBL" id="AGY56384.1"/>
    </source>
</evidence>
<keyword evidence="1" id="KW-0472">Membrane</keyword>
<dbReference type="Proteomes" id="UP000017396">
    <property type="component" value="Chromosome"/>
</dbReference>
<keyword evidence="1" id="KW-1133">Transmembrane helix</keyword>
<dbReference type="EMBL" id="CP003587">
    <property type="protein sequence ID" value="AGY56384.1"/>
    <property type="molecule type" value="Genomic_DNA"/>
</dbReference>
<protein>
    <submittedName>
        <fullName evidence="2">Uncharacterized protein</fullName>
    </submittedName>
</protein>
<dbReference type="STRING" id="1183438.GKIL_0137"/>
<evidence type="ECO:0000256" key="1">
    <source>
        <dbReference type="SAM" id="Phobius"/>
    </source>
</evidence>